<protein>
    <submittedName>
        <fullName evidence="1">Uncharacterized protein</fullName>
    </submittedName>
</protein>
<reference evidence="1" key="2">
    <citation type="submission" date="2023-06" db="EMBL/GenBank/DDBJ databases">
        <authorList>
            <person name="Ma L."/>
            <person name="Liu K.-W."/>
            <person name="Li Z."/>
            <person name="Hsiao Y.-Y."/>
            <person name="Qi Y."/>
            <person name="Fu T."/>
            <person name="Tang G."/>
            <person name="Zhang D."/>
            <person name="Sun W.-H."/>
            <person name="Liu D.-K."/>
            <person name="Li Y."/>
            <person name="Chen G.-Z."/>
            <person name="Liu X.-D."/>
            <person name="Liao X.-Y."/>
            <person name="Jiang Y.-T."/>
            <person name="Yu X."/>
            <person name="Hao Y."/>
            <person name="Huang J."/>
            <person name="Zhao X.-W."/>
            <person name="Ke S."/>
            <person name="Chen Y.-Y."/>
            <person name="Wu W.-L."/>
            <person name="Hsu J.-L."/>
            <person name="Lin Y.-F."/>
            <person name="Huang M.-D."/>
            <person name="Li C.-Y."/>
            <person name="Huang L."/>
            <person name="Wang Z.-W."/>
            <person name="Zhao X."/>
            <person name="Zhong W.-Y."/>
            <person name="Peng D.-H."/>
            <person name="Ahmad S."/>
            <person name="Lan S."/>
            <person name="Zhang J.-S."/>
            <person name="Tsai W.-C."/>
            <person name="Van De Peer Y."/>
            <person name="Liu Z.-J."/>
        </authorList>
    </citation>
    <scope>NUCLEOTIDE SEQUENCE</scope>
    <source>
        <strain evidence="1">CP</strain>
        <tissue evidence="1">Leaves</tissue>
    </source>
</reference>
<accession>A0AAV9DRM5</accession>
<reference evidence="1" key="1">
    <citation type="journal article" date="2023" name="Nat. Commun.">
        <title>Diploid and tetraploid genomes of Acorus and the evolution of monocots.</title>
        <authorList>
            <person name="Ma L."/>
            <person name="Liu K.W."/>
            <person name="Li Z."/>
            <person name="Hsiao Y.Y."/>
            <person name="Qi Y."/>
            <person name="Fu T."/>
            <person name="Tang G.D."/>
            <person name="Zhang D."/>
            <person name="Sun W.H."/>
            <person name="Liu D.K."/>
            <person name="Li Y."/>
            <person name="Chen G.Z."/>
            <person name="Liu X.D."/>
            <person name="Liao X.Y."/>
            <person name="Jiang Y.T."/>
            <person name="Yu X."/>
            <person name="Hao Y."/>
            <person name="Huang J."/>
            <person name="Zhao X.W."/>
            <person name="Ke S."/>
            <person name="Chen Y.Y."/>
            <person name="Wu W.L."/>
            <person name="Hsu J.L."/>
            <person name="Lin Y.F."/>
            <person name="Huang M.D."/>
            <person name="Li C.Y."/>
            <person name="Huang L."/>
            <person name="Wang Z.W."/>
            <person name="Zhao X."/>
            <person name="Zhong W.Y."/>
            <person name="Peng D.H."/>
            <person name="Ahmad S."/>
            <person name="Lan S."/>
            <person name="Zhang J.S."/>
            <person name="Tsai W.C."/>
            <person name="Van de Peer Y."/>
            <person name="Liu Z.J."/>
        </authorList>
    </citation>
    <scope>NUCLEOTIDE SEQUENCE</scope>
    <source>
        <strain evidence="1">CP</strain>
    </source>
</reference>
<gene>
    <name evidence="1" type="ORF">QJS10_CPB11g01987</name>
</gene>
<proteinExistence type="predicted"/>
<keyword evidence="2" id="KW-1185">Reference proteome</keyword>
<organism evidence="1 2">
    <name type="scientific">Acorus calamus</name>
    <name type="common">Sweet flag</name>
    <dbReference type="NCBI Taxonomy" id="4465"/>
    <lineage>
        <taxon>Eukaryota</taxon>
        <taxon>Viridiplantae</taxon>
        <taxon>Streptophyta</taxon>
        <taxon>Embryophyta</taxon>
        <taxon>Tracheophyta</taxon>
        <taxon>Spermatophyta</taxon>
        <taxon>Magnoliopsida</taxon>
        <taxon>Liliopsida</taxon>
        <taxon>Acoraceae</taxon>
        <taxon>Acorus</taxon>
    </lineage>
</organism>
<dbReference type="Proteomes" id="UP001180020">
    <property type="component" value="Unassembled WGS sequence"/>
</dbReference>
<comment type="caution">
    <text evidence="1">The sequence shown here is derived from an EMBL/GenBank/DDBJ whole genome shotgun (WGS) entry which is preliminary data.</text>
</comment>
<evidence type="ECO:0000313" key="1">
    <source>
        <dbReference type="EMBL" id="KAK1303882.1"/>
    </source>
</evidence>
<dbReference type="EMBL" id="JAUJYO010000011">
    <property type="protein sequence ID" value="KAK1303882.1"/>
    <property type="molecule type" value="Genomic_DNA"/>
</dbReference>
<dbReference type="AlphaFoldDB" id="A0AAV9DRM5"/>
<evidence type="ECO:0000313" key="2">
    <source>
        <dbReference type="Proteomes" id="UP001180020"/>
    </source>
</evidence>
<name>A0AAV9DRM5_ACOCL</name>
<sequence>MLIILVRLGSAASAIDLPGGVGFIGGPEQGNPTQLLKGTWADREPREPWVKAQVCVRIVKKDGHKEAIYFDKISSMIVAHCTKGLHRCLQGSHHASQLDELVAGPSTTMTINHPDYVIISISVLSS</sequence>